<accession>A0A812F4C3</accession>
<organism evidence="2 3">
    <name type="scientific">Candidatus Nitrosotenuis uzonensis</name>
    <dbReference type="NCBI Taxonomy" id="1407055"/>
    <lineage>
        <taxon>Archaea</taxon>
        <taxon>Nitrososphaerota</taxon>
        <taxon>Candidatus Nitrosotenuis</taxon>
    </lineage>
</organism>
<dbReference type="AlphaFoldDB" id="A0A812F4C3"/>
<name>A0A812F4C3_9ARCH</name>
<reference evidence="2" key="1">
    <citation type="submission" date="2021-02" db="EMBL/GenBank/DDBJ databases">
        <authorList>
            <person name="Han P."/>
        </authorList>
    </citation>
    <scope>NUCLEOTIDE SEQUENCE</scope>
    <source>
        <strain evidence="2">Candidatus Nitrosotenuis uzonensis 5A</strain>
    </source>
</reference>
<evidence type="ECO:0000313" key="2">
    <source>
        <dbReference type="EMBL" id="CAE6496501.1"/>
    </source>
</evidence>
<evidence type="ECO:0000313" key="3">
    <source>
        <dbReference type="Proteomes" id="UP000655759"/>
    </source>
</evidence>
<evidence type="ECO:0000256" key="1">
    <source>
        <dbReference type="SAM" id="Phobius"/>
    </source>
</evidence>
<proteinExistence type="predicted"/>
<dbReference type="EMBL" id="CAJNAQ010000005">
    <property type="protein sequence ID" value="CAE6496501.1"/>
    <property type="molecule type" value="Genomic_DNA"/>
</dbReference>
<keyword evidence="1" id="KW-1133">Transmembrane helix</keyword>
<comment type="caution">
    <text evidence="2">The sequence shown here is derived from an EMBL/GenBank/DDBJ whole genome shotgun (WGS) entry which is preliminary data.</text>
</comment>
<protein>
    <submittedName>
        <fullName evidence="2">Uncharacterized protein</fullName>
    </submittedName>
</protein>
<keyword evidence="1" id="KW-0812">Transmembrane</keyword>
<keyword evidence="1" id="KW-0472">Membrane</keyword>
<feature type="transmembrane region" description="Helical" evidence="1">
    <location>
        <begin position="322"/>
        <end position="341"/>
    </location>
</feature>
<sequence length="404" mass="44204">MIIMDISIFMDILYVKKIILLSFLMVLSVSTATAHAAQFLWDARTEETQLNPKITFQRTISLEYLPDSIMAKELQGAQVTEYFLSDSSTNGISELVEKINKHLEEHGSHVRVSDAVVEYTVTLTGRPTSATVDYKLVLIPTISDFLIREYDIGSPALLDVSWRSIRVSGPVMVGGIEINLPVSFLQKHFPNTYNELAGTGAETILLSNLLDASGVGLPLAKWHSLFDPTPIISDAQRFGFNGDIVTTYSMGESRIGVSAKEKISETSSADYKLTSIEAADSATILVPGYATPDILLGIEVIGTSPNALDGSQFNDQGQFPVFIIYGMTGIAASGAVVFFWWSNKKAKHDEFLGQSGIDPVYLRGVQTSTASGGYHTNRGEAHLITNDSKTDAYKVRGTMPRDWK</sequence>
<dbReference type="Proteomes" id="UP000655759">
    <property type="component" value="Unassembled WGS sequence"/>
</dbReference>
<gene>
    <name evidence="2" type="ORF">NUZ5A_50547</name>
</gene>